<feature type="domain" description="3-hydroxyisobutyrate dehydrogenase-like NAD-binding" evidence="5">
    <location>
        <begin position="165"/>
        <end position="284"/>
    </location>
</feature>
<dbReference type="InterPro" id="IPR006115">
    <property type="entry name" value="6PGDH_NADP-bd"/>
</dbReference>
<dbReference type="Gene3D" id="3.40.50.720">
    <property type="entry name" value="NAD(P)-binding Rossmann-like Domain"/>
    <property type="match status" value="1"/>
</dbReference>
<name>A0ABU7RQL7_9ACTN</name>
<dbReference type="PROSITE" id="PS00895">
    <property type="entry name" value="3_HYDROXYISOBUT_DH"/>
    <property type="match status" value="1"/>
</dbReference>
<evidence type="ECO:0000313" key="7">
    <source>
        <dbReference type="Proteomes" id="UP001332243"/>
    </source>
</evidence>
<protein>
    <submittedName>
        <fullName evidence="6">2-hydroxy-3-oxopropionate reductase</fullName>
        <ecNumber evidence="6">1.1.1.60</ecNumber>
    </submittedName>
</protein>
<gene>
    <name evidence="6" type="ORF">V1633_09885</name>
</gene>
<reference evidence="6 7" key="1">
    <citation type="submission" date="2024-01" db="EMBL/GenBank/DDBJ databases">
        <title>Genome insights into Plantactinospora sonchi sp. nov.</title>
        <authorList>
            <person name="Wang L."/>
        </authorList>
    </citation>
    <scope>NUCLEOTIDE SEQUENCE [LARGE SCALE GENOMIC DNA]</scope>
    <source>
        <strain evidence="6 7">NEAU-QY2</strain>
    </source>
</reference>
<dbReference type="PIRSF" id="PIRSF000103">
    <property type="entry name" value="HIBADH"/>
    <property type="match status" value="1"/>
</dbReference>
<keyword evidence="3" id="KW-0520">NAD</keyword>
<evidence type="ECO:0000256" key="1">
    <source>
        <dbReference type="ARBA" id="ARBA00009080"/>
    </source>
</evidence>
<evidence type="ECO:0000256" key="2">
    <source>
        <dbReference type="ARBA" id="ARBA00023002"/>
    </source>
</evidence>
<dbReference type="InterPro" id="IPR029154">
    <property type="entry name" value="HIBADH-like_NADP-bd"/>
</dbReference>
<accession>A0ABU7RQL7</accession>
<keyword evidence="7" id="KW-1185">Reference proteome</keyword>
<feature type="domain" description="6-phosphogluconate dehydrogenase NADP-binding" evidence="4">
    <location>
        <begin position="3"/>
        <end position="162"/>
    </location>
</feature>
<proteinExistence type="inferred from homology"/>
<dbReference type="Pfam" id="PF03446">
    <property type="entry name" value="NAD_binding_2"/>
    <property type="match status" value="1"/>
</dbReference>
<dbReference type="GO" id="GO:0008679">
    <property type="term" value="F:2-hydroxy-3-oxopropionate reductase activity"/>
    <property type="evidence" value="ECO:0007669"/>
    <property type="project" value="UniProtKB-EC"/>
</dbReference>
<keyword evidence="2 6" id="KW-0560">Oxidoreductase</keyword>
<dbReference type="InterPro" id="IPR036291">
    <property type="entry name" value="NAD(P)-bd_dom_sf"/>
</dbReference>
<dbReference type="Gene3D" id="1.10.1040.10">
    <property type="entry name" value="N-(1-d-carboxylethyl)-l-norvaline Dehydrogenase, domain 2"/>
    <property type="match status" value="1"/>
</dbReference>
<dbReference type="InterPro" id="IPR002204">
    <property type="entry name" value="3-OH-isobutyrate_DH-rel_CS"/>
</dbReference>
<sequence>MTTVGFIGLGIMGGPMAVNLIKAGHQVIGYDYSPARNEVLTQAGGQVASGIAELVQRADTVITMVRDSADVETVALGEQGILANARPGQLYIDMSSISPQTARQVAEAAKAHQVRVLDAPVSGGEAGAVEGTLSIMVGGEAADFEAALPIFEVVGATVVHVGPHGAGQTVKAANQLIVAGTIELVAEAIVFLEAYGVDTEAAVRVLAGGLAGNRILDRKAAGMLARQFQPGFRIDLHHKDMGIVTSAAREAGVVIPLGAAVAQLIAALKAQGDGGLDHTALLKLVEQLSGRAGA</sequence>
<dbReference type="EC" id="1.1.1.60" evidence="6"/>
<dbReference type="RefSeq" id="WP_331213924.1">
    <property type="nucleotide sequence ID" value="NZ_JAZGQK010000007.1"/>
</dbReference>
<comment type="caution">
    <text evidence="6">The sequence shown here is derived from an EMBL/GenBank/DDBJ whole genome shotgun (WGS) entry which is preliminary data.</text>
</comment>
<dbReference type="SUPFAM" id="SSF51735">
    <property type="entry name" value="NAD(P)-binding Rossmann-fold domains"/>
    <property type="match status" value="1"/>
</dbReference>
<dbReference type="PANTHER" id="PTHR43060:SF15">
    <property type="entry name" value="3-HYDROXYISOBUTYRATE DEHYDROGENASE-LIKE 1, MITOCHONDRIAL-RELATED"/>
    <property type="match status" value="1"/>
</dbReference>
<dbReference type="InterPro" id="IPR015815">
    <property type="entry name" value="HIBADH-related"/>
</dbReference>
<evidence type="ECO:0000313" key="6">
    <source>
        <dbReference type="EMBL" id="MEE6258798.1"/>
    </source>
</evidence>
<dbReference type="InterPro" id="IPR013328">
    <property type="entry name" value="6PGD_dom2"/>
</dbReference>
<dbReference type="Pfam" id="PF14833">
    <property type="entry name" value="NAD_binding_11"/>
    <property type="match status" value="1"/>
</dbReference>
<dbReference type="EMBL" id="JAZGQK010000007">
    <property type="protein sequence ID" value="MEE6258798.1"/>
    <property type="molecule type" value="Genomic_DNA"/>
</dbReference>
<evidence type="ECO:0000256" key="3">
    <source>
        <dbReference type="ARBA" id="ARBA00023027"/>
    </source>
</evidence>
<dbReference type="SUPFAM" id="SSF48179">
    <property type="entry name" value="6-phosphogluconate dehydrogenase C-terminal domain-like"/>
    <property type="match status" value="1"/>
</dbReference>
<dbReference type="InterPro" id="IPR008927">
    <property type="entry name" value="6-PGluconate_DH-like_C_sf"/>
</dbReference>
<comment type="similarity">
    <text evidence="1">Belongs to the HIBADH-related family.</text>
</comment>
<dbReference type="NCBIfam" id="TIGR01505">
    <property type="entry name" value="tartro_sem_red"/>
    <property type="match status" value="1"/>
</dbReference>
<organism evidence="6 7">
    <name type="scientific">Plantactinospora sonchi</name>
    <dbReference type="NCBI Taxonomy" id="1544735"/>
    <lineage>
        <taxon>Bacteria</taxon>
        <taxon>Bacillati</taxon>
        <taxon>Actinomycetota</taxon>
        <taxon>Actinomycetes</taxon>
        <taxon>Micromonosporales</taxon>
        <taxon>Micromonosporaceae</taxon>
        <taxon>Plantactinospora</taxon>
    </lineage>
</organism>
<dbReference type="InterPro" id="IPR006398">
    <property type="entry name" value="Tartro_sem_red"/>
</dbReference>
<dbReference type="Proteomes" id="UP001332243">
    <property type="component" value="Unassembled WGS sequence"/>
</dbReference>
<evidence type="ECO:0000259" key="5">
    <source>
        <dbReference type="Pfam" id="PF14833"/>
    </source>
</evidence>
<evidence type="ECO:0000259" key="4">
    <source>
        <dbReference type="Pfam" id="PF03446"/>
    </source>
</evidence>
<dbReference type="PANTHER" id="PTHR43060">
    <property type="entry name" value="3-HYDROXYISOBUTYRATE DEHYDROGENASE-LIKE 1, MITOCHONDRIAL-RELATED"/>
    <property type="match status" value="1"/>
</dbReference>